<feature type="signal peptide" evidence="1">
    <location>
        <begin position="1"/>
        <end position="23"/>
    </location>
</feature>
<dbReference type="GO" id="GO:0016020">
    <property type="term" value="C:membrane"/>
    <property type="evidence" value="ECO:0007669"/>
    <property type="project" value="InterPro"/>
</dbReference>
<dbReference type="EMBL" id="FOOC01000003">
    <property type="protein sequence ID" value="SFF39346.1"/>
    <property type="molecule type" value="Genomic_DNA"/>
</dbReference>
<dbReference type="SMART" id="SM00900">
    <property type="entry name" value="FMN_bind"/>
    <property type="match status" value="1"/>
</dbReference>
<keyword evidence="1" id="KW-0732">Signal</keyword>
<sequence length="176" mass="19560">MSLRYWRHGLALIVLASASPVRAEVFLTVEQAQQVLFPGETLSAHPLTLNGDQIRAIEKMSGVRVREPQIKLWQASGGGWMFVDRVLGKHEFITYALSLDADGAVRQIEILEYRETYGGEVRDPRWRAQFVGKKAGAPLQIDDDIHNISGATLSSVHITEGVRRLLATYAIAVAHE</sequence>
<accession>A0A1I2IET3</accession>
<evidence type="ECO:0000313" key="4">
    <source>
        <dbReference type="Proteomes" id="UP000199771"/>
    </source>
</evidence>
<evidence type="ECO:0000259" key="2">
    <source>
        <dbReference type="SMART" id="SM00900"/>
    </source>
</evidence>
<dbReference type="Pfam" id="PF04205">
    <property type="entry name" value="FMN_bind"/>
    <property type="match status" value="1"/>
</dbReference>
<dbReference type="AlphaFoldDB" id="A0A1I2IET3"/>
<dbReference type="RefSeq" id="WP_091532221.1">
    <property type="nucleotide sequence ID" value="NZ_FOOC01000003.1"/>
</dbReference>
<dbReference type="STRING" id="1076937.SAMN04488120_103168"/>
<dbReference type="GO" id="GO:0010181">
    <property type="term" value="F:FMN binding"/>
    <property type="evidence" value="ECO:0007669"/>
    <property type="project" value="InterPro"/>
</dbReference>
<dbReference type="Proteomes" id="UP000199771">
    <property type="component" value="Unassembled WGS sequence"/>
</dbReference>
<proteinExistence type="predicted"/>
<dbReference type="InterPro" id="IPR007329">
    <property type="entry name" value="FMN-bd"/>
</dbReference>
<organism evidence="3 4">
    <name type="scientific">Fontimonas thermophila</name>
    <dbReference type="NCBI Taxonomy" id="1076937"/>
    <lineage>
        <taxon>Bacteria</taxon>
        <taxon>Pseudomonadati</taxon>
        <taxon>Pseudomonadota</taxon>
        <taxon>Gammaproteobacteria</taxon>
        <taxon>Nevskiales</taxon>
        <taxon>Nevskiaceae</taxon>
        <taxon>Fontimonas</taxon>
    </lineage>
</organism>
<evidence type="ECO:0000313" key="3">
    <source>
        <dbReference type="EMBL" id="SFF39346.1"/>
    </source>
</evidence>
<keyword evidence="4" id="KW-1185">Reference proteome</keyword>
<gene>
    <name evidence="3" type="ORF">SAMN04488120_103168</name>
</gene>
<name>A0A1I2IET3_9GAMM</name>
<dbReference type="OrthoDB" id="9778782at2"/>
<reference evidence="3 4" key="1">
    <citation type="submission" date="2016-10" db="EMBL/GenBank/DDBJ databases">
        <authorList>
            <person name="de Groot N.N."/>
        </authorList>
    </citation>
    <scope>NUCLEOTIDE SEQUENCE [LARGE SCALE GENOMIC DNA]</scope>
    <source>
        <strain evidence="3 4">DSM 23609</strain>
    </source>
</reference>
<feature type="domain" description="FMN-binding" evidence="2">
    <location>
        <begin position="88"/>
        <end position="169"/>
    </location>
</feature>
<evidence type="ECO:0000256" key="1">
    <source>
        <dbReference type="SAM" id="SignalP"/>
    </source>
</evidence>
<feature type="chain" id="PRO_5011447038" evidence="1">
    <location>
        <begin position="24"/>
        <end position="176"/>
    </location>
</feature>
<protein>
    <submittedName>
        <fullName evidence="3">FMN-binding domain-containing protein</fullName>
    </submittedName>
</protein>